<sequence length="111" mass="12226">MGISRLVTSFQENATCRCTSVGHSARACAVTQSCDDALTGVRQSTLPSHVVESVIQRLATSGPDDCFETRSCIKVVVMYTDSRGRGERRDCWRNTTFGKPRDFEPFLADCA</sequence>
<protein>
    <submittedName>
        <fullName evidence="1">Uncharacterized protein</fullName>
    </submittedName>
</protein>
<accession>A0A4C1WV38</accession>
<keyword evidence="2" id="KW-1185">Reference proteome</keyword>
<evidence type="ECO:0000313" key="1">
    <source>
        <dbReference type="EMBL" id="GBP55191.1"/>
    </source>
</evidence>
<dbReference type="EMBL" id="BGZK01000662">
    <property type="protein sequence ID" value="GBP55191.1"/>
    <property type="molecule type" value="Genomic_DNA"/>
</dbReference>
<organism evidence="1 2">
    <name type="scientific">Eumeta variegata</name>
    <name type="common">Bagworm moth</name>
    <name type="synonym">Eumeta japonica</name>
    <dbReference type="NCBI Taxonomy" id="151549"/>
    <lineage>
        <taxon>Eukaryota</taxon>
        <taxon>Metazoa</taxon>
        <taxon>Ecdysozoa</taxon>
        <taxon>Arthropoda</taxon>
        <taxon>Hexapoda</taxon>
        <taxon>Insecta</taxon>
        <taxon>Pterygota</taxon>
        <taxon>Neoptera</taxon>
        <taxon>Endopterygota</taxon>
        <taxon>Lepidoptera</taxon>
        <taxon>Glossata</taxon>
        <taxon>Ditrysia</taxon>
        <taxon>Tineoidea</taxon>
        <taxon>Psychidae</taxon>
        <taxon>Oiketicinae</taxon>
        <taxon>Eumeta</taxon>
    </lineage>
</organism>
<comment type="caution">
    <text evidence="1">The sequence shown here is derived from an EMBL/GenBank/DDBJ whole genome shotgun (WGS) entry which is preliminary data.</text>
</comment>
<reference evidence="1 2" key="1">
    <citation type="journal article" date="2019" name="Commun. Biol.">
        <title>The bagworm genome reveals a unique fibroin gene that provides high tensile strength.</title>
        <authorList>
            <person name="Kono N."/>
            <person name="Nakamura H."/>
            <person name="Ohtoshi R."/>
            <person name="Tomita M."/>
            <person name="Numata K."/>
            <person name="Arakawa K."/>
        </authorList>
    </citation>
    <scope>NUCLEOTIDE SEQUENCE [LARGE SCALE GENOMIC DNA]</scope>
</reference>
<proteinExistence type="predicted"/>
<gene>
    <name evidence="1" type="ORF">EVAR_90213_1</name>
</gene>
<evidence type="ECO:0000313" key="2">
    <source>
        <dbReference type="Proteomes" id="UP000299102"/>
    </source>
</evidence>
<dbReference type="Proteomes" id="UP000299102">
    <property type="component" value="Unassembled WGS sequence"/>
</dbReference>
<name>A0A4C1WV38_EUMVA</name>
<dbReference type="AlphaFoldDB" id="A0A4C1WV38"/>